<accession>A0A346KN53</accession>
<reference evidence="1" key="1">
    <citation type="journal article" date="2018" name="Mitochondrial DNA Part B Resour">
        <title>The complete mitochondrial genome of yellow crazy ant, Anoplolepis gracilipes (Hymenoptera: Formicidae).</title>
        <authorList>
            <person name="Lee C.-C."/>
            <person name="Wang J."/>
            <person name="Matsuura K."/>
            <person name="Yang C.-C.S."/>
        </authorList>
    </citation>
    <scope>NUCLEOTIDE SEQUENCE</scope>
</reference>
<dbReference type="CTD" id="4509"/>
<organism evidence="1">
    <name type="scientific">Anoplolepis gracilipes</name>
    <name type="common">Yellow crazy ant</name>
    <dbReference type="NCBI Taxonomy" id="354296"/>
    <lineage>
        <taxon>Eukaryota</taxon>
        <taxon>Metazoa</taxon>
        <taxon>Ecdysozoa</taxon>
        <taxon>Arthropoda</taxon>
        <taxon>Hexapoda</taxon>
        <taxon>Insecta</taxon>
        <taxon>Pterygota</taxon>
        <taxon>Neoptera</taxon>
        <taxon>Endopterygota</taxon>
        <taxon>Hymenoptera</taxon>
        <taxon>Apocrita</taxon>
        <taxon>Aculeata</taxon>
        <taxon>Formicoidea</taxon>
        <taxon>Formicidae</taxon>
        <taxon>Formicinae</taxon>
        <taxon>Anoplolepis</taxon>
    </lineage>
</organism>
<evidence type="ECO:0000313" key="1">
    <source>
        <dbReference type="EMBL" id="AXP85344.1"/>
    </source>
</evidence>
<dbReference type="RefSeq" id="YP_009521623.1">
    <property type="nucleotide sequence ID" value="NC_039576.1"/>
</dbReference>
<gene>
    <name evidence="1" type="primary">ATP8</name>
</gene>
<name>A0A346KN53_ANOGC</name>
<dbReference type="EMBL" id="MH122734">
    <property type="protein sequence ID" value="AXP85344.1"/>
    <property type="molecule type" value="Genomic_DNA"/>
</dbReference>
<dbReference type="GeneID" id="38283180"/>
<proteinExistence type="predicted"/>
<keyword evidence="1" id="KW-0496">Mitochondrion</keyword>
<protein>
    <submittedName>
        <fullName evidence="1">ATP synthase F0 subunit 8</fullName>
    </submittedName>
</protein>
<sequence length="53" mass="6471">MPHMMPMMWAMMLILSMSSLFVILSIIYFYPINLKISYNNKILNDPKKWTWSW</sequence>
<dbReference type="AlphaFoldDB" id="A0A346KN53"/>
<geneLocation type="mitochondrion" evidence="1"/>